<evidence type="ECO:0000313" key="2">
    <source>
        <dbReference type="Proteomes" id="UP000037425"/>
    </source>
</evidence>
<comment type="caution">
    <text evidence="1">The sequence shown here is derived from an EMBL/GenBank/DDBJ whole genome shotgun (WGS) entry which is preliminary data.</text>
</comment>
<dbReference type="OrthoDB" id="8430258at2"/>
<gene>
    <name evidence="1" type="ORF">AC244_16140</name>
</gene>
<reference evidence="2" key="1">
    <citation type="submission" date="2015-07" db="EMBL/GenBank/DDBJ databases">
        <title>Whole genome sequence of an Ensifer adhaerens strain isolated from a cave pool in the Wind Cave National Park.</title>
        <authorList>
            <person name="Eng W.W.H."/>
            <person name="Gan H.M."/>
            <person name="Barton H.A."/>
            <person name="Savka M.A."/>
        </authorList>
    </citation>
    <scope>NUCLEOTIDE SEQUENCE [LARGE SCALE GENOMIC DNA]</scope>
    <source>
        <strain evidence="2">SD006</strain>
    </source>
</reference>
<protein>
    <submittedName>
        <fullName evidence="1">Uncharacterized protein</fullName>
    </submittedName>
</protein>
<dbReference type="RefSeq" id="WP_053249816.1">
    <property type="nucleotide sequence ID" value="NZ_LGAP01000009.1"/>
</dbReference>
<accession>A0A0L8BT34</accession>
<organism evidence="1 2">
    <name type="scientific">Ensifer adhaerens</name>
    <name type="common">Sinorhizobium morelense</name>
    <dbReference type="NCBI Taxonomy" id="106592"/>
    <lineage>
        <taxon>Bacteria</taxon>
        <taxon>Pseudomonadati</taxon>
        <taxon>Pseudomonadota</taxon>
        <taxon>Alphaproteobacteria</taxon>
        <taxon>Hyphomicrobiales</taxon>
        <taxon>Rhizobiaceae</taxon>
        <taxon>Sinorhizobium/Ensifer group</taxon>
        <taxon>Ensifer</taxon>
    </lineage>
</organism>
<dbReference type="EMBL" id="LGAP01000009">
    <property type="protein sequence ID" value="KOF17891.1"/>
    <property type="molecule type" value="Genomic_DNA"/>
</dbReference>
<evidence type="ECO:0000313" key="1">
    <source>
        <dbReference type="EMBL" id="KOF17891.1"/>
    </source>
</evidence>
<dbReference type="Proteomes" id="UP000037425">
    <property type="component" value="Unassembled WGS sequence"/>
</dbReference>
<dbReference type="AlphaFoldDB" id="A0A0L8BT34"/>
<dbReference type="PATRIC" id="fig|106592.7.peg.7543"/>
<proteinExistence type="predicted"/>
<sequence length="507" mass="55400">MARIRIGNDYTGCGALKVMKNNADDPYSTPDSERWKFLYNSKFGIQASLCDIWVVNTFQAGSGVTYYPPGSNSATFTYMSVTIAQGTLWGFRNTAFPTLRYNVPLFDVKAKKGGGSNVYNQQMVAWTDNGAYYNGQGGFYAVGNFAQIGWAENMVLNNNLGNFSYGTPIVVTPNDTIDVFNKFRSRDKRLIVWNLPGNNVAPDDAPILAPNGTKTIKITSTETKIAKPGYNVDTATPQQMAFDPSKMPVKVIAAADIALPAGVSYYNTGVPLPDTVVLDVHFYDSATIMYPSNPQVLDFGAEYWFDGTNIGFNATKAMRARFMLYLEDTSAPTGGSNKPLRTFTEGGVDVVQLLRPGAADPPSWADIVIDTRRPQVQILAQGYFAFGAGNDLITDIPFDGTGMFPMVKYLTHHGAGNGASLGQSNLPMSWSALWRLPFVKRLKYTYSGQAHAGESTYCELTANNARFHTFAGNAGDYYNRADSPGNWRTSGAYAPVGIRYFIFGIPA</sequence>
<name>A0A0L8BT34_ENSAD</name>